<proteinExistence type="predicted"/>
<dbReference type="InterPro" id="IPR012337">
    <property type="entry name" value="RNaseH-like_sf"/>
</dbReference>
<dbReference type="PANTHER" id="PTHR47331:SF6">
    <property type="entry name" value="DOUBLECORTIN DOMAIN-CONTAINING PROTEIN"/>
    <property type="match status" value="1"/>
</dbReference>
<dbReference type="EMBL" id="CACVKT020004542">
    <property type="protein sequence ID" value="CAC5390540.1"/>
    <property type="molecule type" value="Genomic_DNA"/>
</dbReference>
<evidence type="ECO:0008006" key="3">
    <source>
        <dbReference type="Google" id="ProtNLM"/>
    </source>
</evidence>
<dbReference type="GO" id="GO:0003676">
    <property type="term" value="F:nucleic acid binding"/>
    <property type="evidence" value="ECO:0007669"/>
    <property type="project" value="InterPro"/>
</dbReference>
<evidence type="ECO:0000313" key="2">
    <source>
        <dbReference type="Proteomes" id="UP000507470"/>
    </source>
</evidence>
<accession>A0A6J8C6A6</accession>
<organism evidence="1 2">
    <name type="scientific">Mytilus coruscus</name>
    <name type="common">Sea mussel</name>
    <dbReference type="NCBI Taxonomy" id="42192"/>
    <lineage>
        <taxon>Eukaryota</taxon>
        <taxon>Metazoa</taxon>
        <taxon>Spiralia</taxon>
        <taxon>Lophotrochozoa</taxon>
        <taxon>Mollusca</taxon>
        <taxon>Bivalvia</taxon>
        <taxon>Autobranchia</taxon>
        <taxon>Pteriomorphia</taxon>
        <taxon>Mytilida</taxon>
        <taxon>Mytiloidea</taxon>
        <taxon>Mytilidae</taxon>
        <taxon>Mytilinae</taxon>
        <taxon>Mytilus</taxon>
    </lineage>
</organism>
<dbReference type="Proteomes" id="UP000507470">
    <property type="component" value="Unassembled WGS sequence"/>
</dbReference>
<protein>
    <recommendedName>
        <fullName evidence="3">Integrase zinc-binding domain-containing protein</fullName>
    </recommendedName>
</protein>
<dbReference type="Gene3D" id="3.30.420.10">
    <property type="entry name" value="Ribonuclease H-like superfamily/Ribonuclease H"/>
    <property type="match status" value="1"/>
</dbReference>
<dbReference type="Gene3D" id="1.10.340.70">
    <property type="match status" value="1"/>
</dbReference>
<sequence length="264" mass="30158">MYPLVNPNDDKEVRPFVVTNKTDINEEVGLSSRFSRLASWKSLVRAIQFLKAFIRKFHQQSPPSRQEVEQFIFKKTVQAGVGGRIRHAKTVELHLQPIIIPKKHHLAVLLTRHYHELTCHQGRHMTEGALRSGGFWVIGSKRLVSTIIRQCVTCKKLRGQFKVQKMSDLPEDRLTPGPPFTFVGIDTFGPYQIIHRKTRGSSINQKGRAILFTYLVSRAIHIEVIEEMSSASFINAYRRFIAIRGSVKLLRSDRGTNFVGAIQD</sequence>
<reference evidence="1 2" key="1">
    <citation type="submission" date="2020-06" db="EMBL/GenBank/DDBJ databases">
        <authorList>
            <person name="Li R."/>
            <person name="Bekaert M."/>
        </authorList>
    </citation>
    <scope>NUCLEOTIDE SEQUENCE [LARGE SCALE GENOMIC DNA]</scope>
    <source>
        <strain evidence="2">wild</strain>
    </source>
</reference>
<dbReference type="AlphaFoldDB" id="A0A6J8C6A6"/>
<dbReference type="InterPro" id="IPR036397">
    <property type="entry name" value="RNaseH_sf"/>
</dbReference>
<evidence type="ECO:0000313" key="1">
    <source>
        <dbReference type="EMBL" id="CAC5390540.1"/>
    </source>
</evidence>
<keyword evidence="2" id="KW-1185">Reference proteome</keyword>
<name>A0A6J8C6A6_MYTCO</name>
<dbReference type="OrthoDB" id="10057678at2759"/>
<dbReference type="SUPFAM" id="SSF53098">
    <property type="entry name" value="Ribonuclease H-like"/>
    <property type="match status" value="1"/>
</dbReference>
<dbReference type="PANTHER" id="PTHR47331">
    <property type="entry name" value="PHD-TYPE DOMAIN-CONTAINING PROTEIN"/>
    <property type="match status" value="1"/>
</dbReference>
<gene>
    <name evidence="1" type="ORF">MCOR_25632</name>
</gene>